<dbReference type="InterPro" id="IPR021388">
    <property type="entry name" value="DUF3024"/>
</dbReference>
<sequence length="115" mass="13384">MVFSELEEKKIQKAAAVFLEACRPPVHIRSQLDIDVRIAGQNVQVVELRPDIREPSRIIELPVAKATYVKKHQCWKLYWMRSDLKWHSYTPKPEARSVEEVFAVVNADENDCFFG</sequence>
<proteinExistence type="predicted"/>
<organism evidence="1 2">
    <name type="scientific">Vreelandella subglaciescola</name>
    <dbReference type="NCBI Taxonomy" id="29571"/>
    <lineage>
        <taxon>Bacteria</taxon>
        <taxon>Pseudomonadati</taxon>
        <taxon>Pseudomonadota</taxon>
        <taxon>Gammaproteobacteria</taxon>
        <taxon>Oceanospirillales</taxon>
        <taxon>Halomonadaceae</taxon>
        <taxon>Vreelandella</taxon>
    </lineage>
</organism>
<evidence type="ECO:0000313" key="2">
    <source>
        <dbReference type="Proteomes" id="UP000190911"/>
    </source>
</evidence>
<protein>
    <recommendedName>
        <fullName evidence="3">DUF3024 domain-containing protein</fullName>
    </recommendedName>
</protein>
<accession>A0A1M7FYL9</accession>
<dbReference type="InParanoid" id="A0A1M7FYL9"/>
<dbReference type="Proteomes" id="UP000190911">
    <property type="component" value="Chromosome I"/>
</dbReference>
<name>A0A1M7FYL9_9GAMM</name>
<dbReference type="EMBL" id="LT670847">
    <property type="protein sequence ID" value="SHM08729.1"/>
    <property type="molecule type" value="Genomic_DNA"/>
</dbReference>
<evidence type="ECO:0008006" key="3">
    <source>
        <dbReference type="Google" id="ProtNLM"/>
    </source>
</evidence>
<reference evidence="1 2" key="1">
    <citation type="submission" date="2016-11" db="EMBL/GenBank/DDBJ databases">
        <authorList>
            <person name="Jaros S."/>
            <person name="Januszkiewicz K."/>
            <person name="Wedrychowicz H."/>
        </authorList>
    </citation>
    <scope>NUCLEOTIDE SEQUENCE [LARGE SCALE GENOMIC DNA]</scope>
    <source>
        <strain evidence="1 2">ACAM 12</strain>
    </source>
</reference>
<keyword evidence="2" id="KW-1185">Reference proteome</keyword>
<dbReference type="Pfam" id="PF11225">
    <property type="entry name" value="DUF3024"/>
    <property type="match status" value="1"/>
</dbReference>
<evidence type="ECO:0000313" key="1">
    <source>
        <dbReference type="EMBL" id="SHM08729.1"/>
    </source>
</evidence>
<dbReference type="RefSeq" id="WP_079552014.1">
    <property type="nucleotide sequence ID" value="NZ_LT670847.1"/>
</dbReference>
<dbReference type="AlphaFoldDB" id="A0A1M7FYL9"/>
<dbReference type="STRING" id="29571.SAMN05878437_1151"/>
<gene>
    <name evidence="1" type="ORF">SAMN05878437_1151</name>
</gene>
<dbReference type="OrthoDB" id="1362002at2"/>